<protein>
    <recommendedName>
        <fullName evidence="4">Transmembrane protein</fullName>
    </recommendedName>
</protein>
<organism evidence="2 3">
    <name type="scientific">Propioniciclava sinopodophylli</name>
    <dbReference type="NCBI Taxonomy" id="1837344"/>
    <lineage>
        <taxon>Bacteria</taxon>
        <taxon>Bacillati</taxon>
        <taxon>Actinomycetota</taxon>
        <taxon>Actinomycetes</taxon>
        <taxon>Propionibacteriales</taxon>
        <taxon>Propionibacteriaceae</taxon>
        <taxon>Propioniciclava</taxon>
    </lineage>
</organism>
<evidence type="ECO:0000256" key="1">
    <source>
        <dbReference type="SAM" id="Phobius"/>
    </source>
</evidence>
<evidence type="ECO:0000313" key="2">
    <source>
        <dbReference type="EMBL" id="TBT83534.1"/>
    </source>
</evidence>
<keyword evidence="1" id="KW-0812">Transmembrane</keyword>
<dbReference type="EMBL" id="SDMQ01000011">
    <property type="protein sequence ID" value="TBT83534.1"/>
    <property type="molecule type" value="Genomic_DNA"/>
</dbReference>
<evidence type="ECO:0008006" key="4">
    <source>
        <dbReference type="Google" id="ProtNLM"/>
    </source>
</evidence>
<dbReference type="Proteomes" id="UP000292373">
    <property type="component" value="Unassembled WGS sequence"/>
</dbReference>
<dbReference type="AlphaFoldDB" id="A0A4Q9KBY8"/>
<feature type="transmembrane region" description="Helical" evidence="1">
    <location>
        <begin position="99"/>
        <end position="118"/>
    </location>
</feature>
<feature type="transmembrane region" description="Helical" evidence="1">
    <location>
        <begin position="76"/>
        <end position="93"/>
    </location>
</feature>
<comment type="caution">
    <text evidence="2">The sequence shown here is derived from an EMBL/GenBank/DDBJ whole genome shotgun (WGS) entry which is preliminary data.</text>
</comment>
<feature type="transmembrane region" description="Helical" evidence="1">
    <location>
        <begin position="14"/>
        <end position="33"/>
    </location>
</feature>
<feature type="transmembrane region" description="Helical" evidence="1">
    <location>
        <begin position="45"/>
        <end position="64"/>
    </location>
</feature>
<accession>A0A4Q9KBY8</accession>
<reference evidence="2 3" key="1">
    <citation type="submission" date="2019-01" db="EMBL/GenBank/DDBJ databases">
        <title>Lactibacter flavus gen. nov., sp. nov., a novel bacterium of the family Propionibacteriaceae isolated from raw milk and dairy products.</title>
        <authorList>
            <person name="Huptas C."/>
            <person name="Wenning M."/>
            <person name="Breitenwieser F."/>
            <person name="Doll E."/>
            <person name="Von Neubeck M."/>
            <person name="Busse H.-J."/>
            <person name="Scherer S."/>
        </authorList>
    </citation>
    <scope>NUCLEOTIDE SEQUENCE [LARGE SCALE GENOMIC DNA]</scope>
    <source>
        <strain evidence="2 3">KCTC 33808</strain>
    </source>
</reference>
<name>A0A4Q9KBY8_9ACTN</name>
<gene>
    <name evidence="2" type="ORF">ET989_11295</name>
</gene>
<dbReference type="RefSeq" id="WP_131168989.1">
    <property type="nucleotide sequence ID" value="NZ_CANLBI010000010.1"/>
</dbReference>
<proteinExistence type="predicted"/>
<keyword evidence="1" id="KW-1133">Transmembrane helix</keyword>
<keyword evidence="1" id="KW-0472">Membrane</keyword>
<sequence>MAITRLQPLLSHTVFRWASGLSALVALALGVLGSLMGGNPDLRPVHAILAMVFLGTSLVSALSGMRYGKQANNRSVAPIGFGVLAVGAVQYALGELAVTWPHMLLGLLVILGAGILFVRSLQQPVVVTAAGQDAGDPDAR</sequence>
<evidence type="ECO:0000313" key="3">
    <source>
        <dbReference type="Proteomes" id="UP000292373"/>
    </source>
</evidence>
<keyword evidence="3" id="KW-1185">Reference proteome</keyword>